<dbReference type="GeneID" id="25321221"/>
<accession>A0A0F4YFZ4</accession>
<sequence length="122" mass="13770">MPREELLDFNAERLDKQMADLLESFENHPLMQPPNTHPTIFFMFDFIRNTHNALLAIDADKLRAGDKEAKRQASDVISRNHFTNLLIDDPTGKLALMTGGDPRNPVDFGPDIKAKAQALLEV</sequence>
<gene>
    <name evidence="1" type="ORF">T310_9281</name>
</gene>
<dbReference type="AlphaFoldDB" id="A0A0F4YFZ4"/>
<dbReference type="RefSeq" id="XP_013323716.1">
    <property type="nucleotide sequence ID" value="XM_013468262.1"/>
</dbReference>
<protein>
    <submittedName>
        <fullName evidence="1">Uncharacterized protein</fullName>
    </submittedName>
</protein>
<dbReference type="OrthoDB" id="5282002at2759"/>
<evidence type="ECO:0000313" key="1">
    <source>
        <dbReference type="EMBL" id="KKA17104.1"/>
    </source>
</evidence>
<name>A0A0F4YFZ4_RASE3</name>
<organism evidence="1 2">
    <name type="scientific">Rasamsonia emersonii (strain ATCC 16479 / CBS 393.64 / IMI 116815)</name>
    <dbReference type="NCBI Taxonomy" id="1408163"/>
    <lineage>
        <taxon>Eukaryota</taxon>
        <taxon>Fungi</taxon>
        <taxon>Dikarya</taxon>
        <taxon>Ascomycota</taxon>
        <taxon>Pezizomycotina</taxon>
        <taxon>Eurotiomycetes</taxon>
        <taxon>Eurotiomycetidae</taxon>
        <taxon>Eurotiales</taxon>
        <taxon>Trichocomaceae</taxon>
        <taxon>Rasamsonia</taxon>
    </lineage>
</organism>
<evidence type="ECO:0000313" key="2">
    <source>
        <dbReference type="Proteomes" id="UP000053958"/>
    </source>
</evidence>
<dbReference type="Proteomes" id="UP000053958">
    <property type="component" value="Unassembled WGS sequence"/>
</dbReference>
<dbReference type="EMBL" id="LASV01000713">
    <property type="protein sequence ID" value="KKA17104.1"/>
    <property type="molecule type" value="Genomic_DNA"/>
</dbReference>
<keyword evidence="2" id="KW-1185">Reference proteome</keyword>
<comment type="caution">
    <text evidence="1">The sequence shown here is derived from an EMBL/GenBank/DDBJ whole genome shotgun (WGS) entry which is preliminary data.</text>
</comment>
<reference evidence="1 2" key="1">
    <citation type="submission" date="2015-04" db="EMBL/GenBank/DDBJ databases">
        <authorList>
            <person name="Heijne W.H."/>
            <person name="Fedorova N.D."/>
            <person name="Nierman W.C."/>
            <person name="Vollebregt A.W."/>
            <person name="Zhao Z."/>
            <person name="Wu L."/>
            <person name="Kumar M."/>
            <person name="Stam H."/>
            <person name="van den Berg M.A."/>
            <person name="Pel H.J."/>
        </authorList>
    </citation>
    <scope>NUCLEOTIDE SEQUENCE [LARGE SCALE GENOMIC DNA]</scope>
    <source>
        <strain evidence="1 2">CBS 393.64</strain>
    </source>
</reference>
<proteinExistence type="predicted"/>